<reference evidence="1 2" key="1">
    <citation type="journal article" date="2021" name="Microbiol. Spectr.">
        <title>A Single Bacterium Capable of Oxidation and Reduction of Iron at Circumneutral pH.</title>
        <authorList>
            <person name="Kato S."/>
            <person name="Ohkuma M."/>
        </authorList>
    </citation>
    <scope>NUCLEOTIDE SEQUENCE [LARGE SCALE GENOMIC DNA]</scope>
    <source>
        <strain evidence="1 2">MIZ03</strain>
    </source>
</reference>
<dbReference type="EMBL" id="AP024238">
    <property type="protein sequence ID" value="BCO26780.1"/>
    <property type="molecule type" value="Genomic_DNA"/>
</dbReference>
<evidence type="ECO:0000313" key="1">
    <source>
        <dbReference type="EMBL" id="BCO26780.1"/>
    </source>
</evidence>
<name>A0ABN6D474_9BURK</name>
<gene>
    <name evidence="1" type="ORF">MIZ03_1665</name>
</gene>
<keyword evidence="2" id="KW-1185">Reference proteome</keyword>
<accession>A0ABN6D474</accession>
<proteinExistence type="predicted"/>
<organism evidence="1 2">
    <name type="scientific">Rhodoferax lithotrophicus</name>
    <dbReference type="NCBI Taxonomy" id="2798804"/>
    <lineage>
        <taxon>Bacteria</taxon>
        <taxon>Pseudomonadati</taxon>
        <taxon>Pseudomonadota</taxon>
        <taxon>Betaproteobacteria</taxon>
        <taxon>Burkholderiales</taxon>
        <taxon>Comamonadaceae</taxon>
        <taxon>Rhodoferax</taxon>
    </lineage>
</organism>
<protein>
    <submittedName>
        <fullName evidence="1">Uncharacterized protein</fullName>
    </submittedName>
</protein>
<sequence length="38" mass="4406">MVCGVIRKKLALKNWLQSKALHIADNARQVQFQRLTQV</sequence>
<evidence type="ECO:0000313" key="2">
    <source>
        <dbReference type="Proteomes" id="UP000824366"/>
    </source>
</evidence>
<dbReference type="Proteomes" id="UP000824366">
    <property type="component" value="Chromosome"/>
</dbReference>